<dbReference type="GO" id="GO:0008234">
    <property type="term" value="F:cysteine-type peptidase activity"/>
    <property type="evidence" value="ECO:0007669"/>
    <property type="project" value="UniProtKB-KW"/>
</dbReference>
<dbReference type="Proteomes" id="UP000294678">
    <property type="component" value="Unassembled WGS sequence"/>
</dbReference>
<dbReference type="Pfam" id="PF04327">
    <property type="entry name" value="Peptidase_Prp"/>
    <property type="match status" value="1"/>
</dbReference>
<reference evidence="7 8" key="1">
    <citation type="submission" date="2019-03" db="EMBL/GenBank/DDBJ databases">
        <title>Genomic Encyclopedia of Type Strains, Phase IV (KMG-IV): sequencing the most valuable type-strain genomes for metagenomic binning, comparative biology and taxonomic classification.</title>
        <authorList>
            <person name="Goeker M."/>
        </authorList>
    </citation>
    <scope>NUCLEOTIDE SEQUENCE [LARGE SCALE GENOMIC DNA]</scope>
    <source>
        <strain evidence="7 8">DSM 100055</strain>
    </source>
</reference>
<evidence type="ECO:0000256" key="6">
    <source>
        <dbReference type="ARBA" id="ARBA00044538"/>
    </source>
</evidence>
<organism evidence="7 8">
    <name type="scientific">Hypnocyclicus thermotrophus</name>
    <dbReference type="NCBI Taxonomy" id="1627895"/>
    <lineage>
        <taxon>Bacteria</taxon>
        <taxon>Fusobacteriati</taxon>
        <taxon>Fusobacteriota</taxon>
        <taxon>Fusobacteriia</taxon>
        <taxon>Fusobacteriales</taxon>
        <taxon>Fusobacteriaceae</taxon>
        <taxon>Hypnocyclicus</taxon>
    </lineage>
</organism>
<evidence type="ECO:0000256" key="1">
    <source>
        <dbReference type="ARBA" id="ARBA00022517"/>
    </source>
</evidence>
<keyword evidence="1" id="KW-0690">Ribosome biogenesis</keyword>
<dbReference type="PANTHER" id="PTHR39178:SF1">
    <property type="entry name" value="RIBOSOMAL-PROCESSING CYSTEINE PROTEASE PRP"/>
    <property type="match status" value="1"/>
</dbReference>
<dbReference type="RefSeq" id="WP_134113386.1">
    <property type="nucleotide sequence ID" value="NZ_SOBG01000006.1"/>
</dbReference>
<keyword evidence="2" id="KW-0645">Protease</keyword>
<dbReference type="GO" id="GO:0042254">
    <property type="term" value="P:ribosome biogenesis"/>
    <property type="evidence" value="ECO:0007669"/>
    <property type="project" value="UniProtKB-KW"/>
</dbReference>
<accession>A0AA46DYC9</accession>
<dbReference type="PANTHER" id="PTHR39178">
    <property type="entry name" value="HYPOTHETICAL RIBOSOME-ASSOCIATED PROTEIN"/>
    <property type="match status" value="1"/>
</dbReference>
<dbReference type="InterPro" id="IPR007422">
    <property type="entry name" value="Peptidase_Prp"/>
</dbReference>
<keyword evidence="4" id="KW-0788">Thiol protease</keyword>
<proteinExistence type="inferred from homology"/>
<comment type="caution">
    <text evidence="7">The sequence shown here is derived from an EMBL/GenBank/DDBJ whole genome shotgun (WGS) entry which is preliminary data.</text>
</comment>
<keyword evidence="8" id="KW-1185">Reference proteome</keyword>
<dbReference type="Gene3D" id="3.30.70.1490">
    <property type="entry name" value="Cysteine protease Prp"/>
    <property type="match status" value="1"/>
</dbReference>
<dbReference type="CDD" id="cd16332">
    <property type="entry name" value="Prp-like"/>
    <property type="match status" value="1"/>
</dbReference>
<protein>
    <recommendedName>
        <fullName evidence="6">Ribosomal processing cysteine protease Prp</fullName>
    </recommendedName>
</protein>
<gene>
    <name evidence="7" type="ORF">EV215_1517</name>
</gene>
<keyword evidence="3" id="KW-0378">Hydrolase</keyword>
<sequence>MTKFTIVRKNYKIIGFYGEGHSGYANSGEDIVCSAISAISQQSAIGITEYLKIPAAIKIDEDTGYLKLDISSIKIQKKVIQHRKEIDAILESMCIMLKEIEKQYPKFLKVVEKEAN</sequence>
<evidence type="ECO:0000256" key="5">
    <source>
        <dbReference type="ARBA" id="ARBA00044503"/>
    </source>
</evidence>
<evidence type="ECO:0000256" key="4">
    <source>
        <dbReference type="ARBA" id="ARBA00022807"/>
    </source>
</evidence>
<evidence type="ECO:0000313" key="8">
    <source>
        <dbReference type="Proteomes" id="UP000294678"/>
    </source>
</evidence>
<dbReference type="GO" id="GO:0006508">
    <property type="term" value="P:proteolysis"/>
    <property type="evidence" value="ECO:0007669"/>
    <property type="project" value="UniProtKB-KW"/>
</dbReference>
<dbReference type="AlphaFoldDB" id="A0AA46DYC9"/>
<comment type="similarity">
    <text evidence="5">Belongs to the Prp family.</text>
</comment>
<name>A0AA46DYC9_9FUSO</name>
<dbReference type="EMBL" id="SOBG01000006">
    <property type="protein sequence ID" value="TDT69175.1"/>
    <property type="molecule type" value="Genomic_DNA"/>
</dbReference>
<dbReference type="InterPro" id="IPR036764">
    <property type="entry name" value="Peptidase_Prp_sf"/>
</dbReference>
<evidence type="ECO:0000313" key="7">
    <source>
        <dbReference type="EMBL" id="TDT69175.1"/>
    </source>
</evidence>
<evidence type="ECO:0000256" key="2">
    <source>
        <dbReference type="ARBA" id="ARBA00022670"/>
    </source>
</evidence>
<evidence type="ECO:0000256" key="3">
    <source>
        <dbReference type="ARBA" id="ARBA00022801"/>
    </source>
</evidence>
<dbReference type="SUPFAM" id="SSF118010">
    <property type="entry name" value="TM1457-like"/>
    <property type="match status" value="1"/>
</dbReference>